<keyword evidence="6" id="KW-1185">Reference proteome</keyword>
<keyword evidence="3" id="KW-0560">Oxidoreductase</keyword>
<name>A0A344PJR1_9RHOB</name>
<dbReference type="PRINTS" id="PR00368">
    <property type="entry name" value="FADPNR"/>
</dbReference>
<accession>A0A344PJR1</accession>
<dbReference type="Pfam" id="PF07992">
    <property type="entry name" value="Pyr_redox_2"/>
    <property type="match status" value="1"/>
</dbReference>
<dbReference type="PANTHER" id="PTHR48105">
    <property type="entry name" value="THIOREDOXIN REDUCTASE 1-RELATED-RELATED"/>
    <property type="match status" value="1"/>
</dbReference>
<dbReference type="InterPro" id="IPR050097">
    <property type="entry name" value="Ferredoxin-NADP_redctase_2"/>
</dbReference>
<evidence type="ECO:0000313" key="5">
    <source>
        <dbReference type="EMBL" id="AXC49616.1"/>
    </source>
</evidence>
<dbReference type="GO" id="GO:0016491">
    <property type="term" value="F:oxidoreductase activity"/>
    <property type="evidence" value="ECO:0007669"/>
    <property type="project" value="UniProtKB-KW"/>
</dbReference>
<reference evidence="6" key="1">
    <citation type="submission" date="2018-07" db="EMBL/GenBank/DDBJ databases">
        <title>Genome sequencing of Paracoccus sp. SC2-6.</title>
        <authorList>
            <person name="Heo J."/>
            <person name="Kim S.-J."/>
            <person name="Kwon S.-W."/>
        </authorList>
    </citation>
    <scope>NUCLEOTIDE SEQUENCE [LARGE SCALE GENOMIC DNA]</scope>
    <source>
        <strain evidence="6">SC2-6</strain>
    </source>
</reference>
<feature type="domain" description="FAD/NAD(P)-binding" evidence="4">
    <location>
        <begin position="5"/>
        <end position="291"/>
    </location>
</feature>
<dbReference type="AlphaFoldDB" id="A0A344PJR1"/>
<dbReference type="Gene3D" id="3.50.50.60">
    <property type="entry name" value="FAD/NAD(P)-binding domain"/>
    <property type="match status" value="2"/>
</dbReference>
<dbReference type="InterPro" id="IPR023753">
    <property type="entry name" value="FAD/NAD-binding_dom"/>
</dbReference>
<dbReference type="InterPro" id="IPR036188">
    <property type="entry name" value="FAD/NAD-bd_sf"/>
</dbReference>
<keyword evidence="2" id="KW-0285">Flavoprotein</keyword>
<evidence type="ECO:0000256" key="3">
    <source>
        <dbReference type="ARBA" id="ARBA00023002"/>
    </source>
</evidence>
<dbReference type="RefSeq" id="WP_114075931.1">
    <property type="nucleotide sequence ID" value="NZ_CP030918.1"/>
</dbReference>
<dbReference type="Proteomes" id="UP000252023">
    <property type="component" value="Chromosome"/>
</dbReference>
<evidence type="ECO:0000256" key="2">
    <source>
        <dbReference type="ARBA" id="ARBA00022630"/>
    </source>
</evidence>
<dbReference type="PRINTS" id="PR00469">
    <property type="entry name" value="PNDRDTASEII"/>
</dbReference>
<evidence type="ECO:0000259" key="4">
    <source>
        <dbReference type="Pfam" id="PF07992"/>
    </source>
</evidence>
<proteinExistence type="predicted"/>
<dbReference type="OrthoDB" id="9786503at2"/>
<evidence type="ECO:0000256" key="1">
    <source>
        <dbReference type="ARBA" id="ARBA00018719"/>
    </source>
</evidence>
<evidence type="ECO:0000313" key="6">
    <source>
        <dbReference type="Proteomes" id="UP000252023"/>
    </source>
</evidence>
<gene>
    <name evidence="5" type="ORF">DRW48_07850</name>
</gene>
<protein>
    <recommendedName>
        <fullName evidence="1">Thioredoxin reductase</fullName>
    </recommendedName>
</protein>
<dbReference type="EMBL" id="CP030918">
    <property type="protein sequence ID" value="AXC49616.1"/>
    <property type="molecule type" value="Genomic_DNA"/>
</dbReference>
<organism evidence="5 6">
    <name type="scientific">Paracoccus suum</name>
    <dbReference type="NCBI Taxonomy" id="2259340"/>
    <lineage>
        <taxon>Bacteria</taxon>
        <taxon>Pseudomonadati</taxon>
        <taxon>Pseudomonadota</taxon>
        <taxon>Alphaproteobacteria</taxon>
        <taxon>Rhodobacterales</taxon>
        <taxon>Paracoccaceae</taxon>
        <taxon>Paracoccus</taxon>
    </lineage>
</organism>
<dbReference type="KEGG" id="pars:DRW48_07850"/>
<sequence length="311" mass="32538">MTKRDCVIVGGGPAGLTAAIYLARFCRSLTVIDADEGRLAMIPLSHNHPGFPKGIAGCDLLDRMRAQAREYGAEVTSGRVTALAGKVDGFTVTTEDGTVLTARTVLLATGVVNRRPPLADDVHADAVARGLLRYCPICDGFEQQDKRIGVLGADSHGMAEALFLRGYSKHLTMLTLIETDLDAGERAQLKGAGITLEERPLAGLTFAPPGEDESGGVRVSLQDGGQLTLDTLYPALGSETRNTLGLMLGTEVAEGACFVTDDSQRTSVAGIYAAGDAIEGLDQISVATGTGAKAAVAIHNDLRERDGQTAD</sequence>
<dbReference type="SUPFAM" id="SSF51905">
    <property type="entry name" value="FAD/NAD(P)-binding domain"/>
    <property type="match status" value="1"/>
</dbReference>